<evidence type="ECO:0000313" key="2">
    <source>
        <dbReference type="EMBL" id="KIY94727.1"/>
    </source>
</evidence>
<accession>A0A0D2J492</accession>
<dbReference type="Pfam" id="PF00248">
    <property type="entry name" value="Aldo_ket_red"/>
    <property type="match status" value="1"/>
</dbReference>
<evidence type="ECO:0000313" key="3">
    <source>
        <dbReference type="Proteomes" id="UP000054498"/>
    </source>
</evidence>
<dbReference type="STRING" id="145388.A0A0D2J492"/>
<dbReference type="InterPro" id="IPR023210">
    <property type="entry name" value="NADP_OxRdtase_dom"/>
</dbReference>
<dbReference type="Gene3D" id="3.20.20.100">
    <property type="entry name" value="NADP-dependent oxidoreductase domain"/>
    <property type="match status" value="1"/>
</dbReference>
<keyword evidence="3" id="KW-1185">Reference proteome</keyword>
<dbReference type="KEGG" id="mng:MNEG_13234"/>
<dbReference type="PANTHER" id="PTHR43638">
    <property type="entry name" value="OXIDOREDUCTASE, ALDO/KETO REDUCTASE FAMILY PROTEIN"/>
    <property type="match status" value="1"/>
</dbReference>
<proteinExistence type="predicted"/>
<feature type="domain" description="NADP-dependent oxidoreductase" evidence="1">
    <location>
        <begin position="10"/>
        <end position="78"/>
    </location>
</feature>
<reference evidence="2 3" key="1">
    <citation type="journal article" date="2013" name="BMC Genomics">
        <title>Reconstruction of the lipid metabolism for the microalga Monoraphidium neglectum from its genome sequence reveals characteristics suitable for biofuel production.</title>
        <authorList>
            <person name="Bogen C."/>
            <person name="Al-Dilaimi A."/>
            <person name="Albersmeier A."/>
            <person name="Wichmann J."/>
            <person name="Grundmann M."/>
            <person name="Rupp O."/>
            <person name="Lauersen K.J."/>
            <person name="Blifernez-Klassen O."/>
            <person name="Kalinowski J."/>
            <person name="Goesmann A."/>
            <person name="Mussgnug J.H."/>
            <person name="Kruse O."/>
        </authorList>
    </citation>
    <scope>NUCLEOTIDE SEQUENCE [LARGE SCALE GENOMIC DNA]</scope>
    <source>
        <strain evidence="2 3">SAG 48.87</strain>
    </source>
</reference>
<protein>
    <submittedName>
        <fullName evidence="2">Putative oxidoreductase</fullName>
    </submittedName>
</protein>
<dbReference type="Proteomes" id="UP000054498">
    <property type="component" value="Unassembled WGS sequence"/>
</dbReference>
<dbReference type="AlphaFoldDB" id="A0A0D2J492"/>
<sequence>MQASIYSSKIEEVQPLIEVLRAVGQERGKSPAQVALNWLICKGALPIPGAKNAKQVQEIAGAVGWRLEEGEVLELEKAADRVKAPLGAPFENW</sequence>
<dbReference type="InterPro" id="IPR036812">
    <property type="entry name" value="NAD(P)_OxRdtase_dom_sf"/>
</dbReference>
<dbReference type="OrthoDB" id="37537at2759"/>
<dbReference type="EMBL" id="KK103924">
    <property type="protein sequence ID" value="KIY94727.1"/>
    <property type="molecule type" value="Genomic_DNA"/>
</dbReference>
<dbReference type="PANTHER" id="PTHR43638:SF3">
    <property type="entry name" value="ALDEHYDE REDUCTASE"/>
    <property type="match status" value="1"/>
</dbReference>
<dbReference type="SUPFAM" id="SSF51430">
    <property type="entry name" value="NAD(P)-linked oxidoreductase"/>
    <property type="match status" value="1"/>
</dbReference>
<dbReference type="GeneID" id="25730676"/>
<name>A0A0D2J492_9CHLO</name>
<organism evidence="2 3">
    <name type="scientific">Monoraphidium neglectum</name>
    <dbReference type="NCBI Taxonomy" id="145388"/>
    <lineage>
        <taxon>Eukaryota</taxon>
        <taxon>Viridiplantae</taxon>
        <taxon>Chlorophyta</taxon>
        <taxon>core chlorophytes</taxon>
        <taxon>Chlorophyceae</taxon>
        <taxon>CS clade</taxon>
        <taxon>Sphaeropleales</taxon>
        <taxon>Selenastraceae</taxon>
        <taxon>Monoraphidium</taxon>
    </lineage>
</organism>
<evidence type="ECO:0000259" key="1">
    <source>
        <dbReference type="Pfam" id="PF00248"/>
    </source>
</evidence>
<dbReference type="RefSeq" id="XP_013893747.1">
    <property type="nucleotide sequence ID" value="XM_014038293.1"/>
</dbReference>
<gene>
    <name evidence="2" type="ORF">MNEG_13234</name>
</gene>